<dbReference type="GO" id="GO:0009253">
    <property type="term" value="P:peptidoglycan catabolic process"/>
    <property type="evidence" value="ECO:0007669"/>
    <property type="project" value="InterPro"/>
</dbReference>
<keyword evidence="4" id="KW-1133">Transmembrane helix</keyword>
<comment type="similarity">
    <text evidence="1">Belongs to the N-acetylmuramoyl-L-alanine amidase 2 family.</text>
</comment>
<evidence type="ECO:0000313" key="8">
    <source>
        <dbReference type="Proteomes" id="UP001153620"/>
    </source>
</evidence>
<name>A0A9N9RXC3_9DIPT</name>
<dbReference type="GO" id="GO:0045087">
    <property type="term" value="P:innate immune response"/>
    <property type="evidence" value="ECO:0007669"/>
    <property type="project" value="UniProtKB-KW"/>
</dbReference>
<feature type="transmembrane region" description="Helical" evidence="4">
    <location>
        <begin position="396"/>
        <end position="417"/>
    </location>
</feature>
<gene>
    <name evidence="7" type="ORF">CHIRRI_LOCUS8197</name>
</gene>
<dbReference type="FunFam" id="3.40.80.10:FF:000001">
    <property type="entry name" value="Peptidoglycan recognition protein 1"/>
    <property type="match status" value="1"/>
</dbReference>
<evidence type="ECO:0000256" key="1">
    <source>
        <dbReference type="ARBA" id="ARBA00007553"/>
    </source>
</evidence>
<feature type="domain" description="Peptidoglycan recognition protein family" evidence="6">
    <location>
        <begin position="132"/>
        <end position="274"/>
    </location>
</feature>
<protein>
    <recommendedName>
        <fullName evidence="9">Peptidoglycan recognition protein</fullName>
    </recommendedName>
</protein>
<keyword evidence="4" id="KW-0472">Membrane</keyword>
<dbReference type="EMBL" id="OU895878">
    <property type="protein sequence ID" value="CAG9805323.1"/>
    <property type="molecule type" value="Genomic_DNA"/>
</dbReference>
<dbReference type="Pfam" id="PF01510">
    <property type="entry name" value="Amidase_2"/>
    <property type="match status" value="1"/>
</dbReference>
<dbReference type="PANTHER" id="PTHR11022">
    <property type="entry name" value="PEPTIDOGLYCAN RECOGNITION PROTEIN"/>
    <property type="match status" value="1"/>
</dbReference>
<keyword evidence="8" id="KW-1185">Reference proteome</keyword>
<reference evidence="7" key="1">
    <citation type="submission" date="2022-01" db="EMBL/GenBank/DDBJ databases">
        <authorList>
            <person name="King R."/>
        </authorList>
    </citation>
    <scope>NUCLEOTIDE SEQUENCE</scope>
</reference>
<dbReference type="CDD" id="cd06583">
    <property type="entry name" value="PGRP"/>
    <property type="match status" value="3"/>
</dbReference>
<keyword evidence="3" id="KW-0391">Immunity</keyword>
<feature type="transmembrane region" description="Helical" evidence="4">
    <location>
        <begin position="94"/>
        <end position="117"/>
    </location>
</feature>
<feature type="transmembrane region" description="Helical" evidence="4">
    <location>
        <begin position="658"/>
        <end position="678"/>
    </location>
</feature>
<dbReference type="InterPro" id="IPR002502">
    <property type="entry name" value="Amidase_domain"/>
</dbReference>
<sequence>MGQDIKDLDLKYDSDSTASNSIIDGYSGKEIDIKNSISTISTIAFTSSSNIQIGDRVVYNGPVTINQDINNLDTDGTKPVINKKFQVFKLNRRTMFIAAGVLVIFALTLSLVLTFMWDSFSSSLAGSILPELTIISRDEWGAKPSTENMGNLTLPLKMVIINHSVMRNCYTKNSCAENLREMQDVHLGWNFGDIGFNFVIGNDGNVFEGVGWDTRGAHTAAFNSKSIGISVNGNFKYEVPNKNQITALNLLLEQGIALGKLTADYKIYGGCQFKETSSPGCKHTFRSQLIVSVKATSTISDTTYDSDSTASNSIIEEYMCNELDGRNKQHASNISTIAVSSSSNIQIGDRVVYNGPVTIRQEFTAKVSDLKDVNLKSATESSVKNMNNIPKRQIRWKIFTVLSLLVFMFALLVMYMLNLNYNVNNTAIATANTSTILSESSNSSKFKLYSRFDWRAADPDGSVDPFNLPLSRVIVCHTVMKNCYTESCCIQNMKEMERLHMNLRFHHIGYNFVVCNDGNVYEEKNFLITNYEKCVDSLGEIQTYDSSMMEMNIKRVNLSDDSISSSTASNSDIEERVEVIHPHNNQPQPENSTQISSNINSIGVQSSSDVHFGNRIVCNGPVTIAQTKEHNHKDKSDEENLTNDVEKRIILRLKRFKILISLTGLIILLTLAATIIVIKLQSIDTQLPQTVNKSSRNDSLDVVLRSEWNANPPARDPNLLELPVDIILYDYIDMLDCYTKEACDKNIQKIQNDFINANKFYDIGYNFVITRDGKIYEGLGWDYKGYYSTGGNDNVLTIGFIYDSSILEMSTVTYIELLKLIIEGQRLRKLTSTLKRFNVEKSFYAKPIEKILEEFDSHFV</sequence>
<feature type="domain" description="N-acetylmuramoyl-L-alanine amidase" evidence="5">
    <location>
        <begin position="145"/>
        <end position="280"/>
    </location>
</feature>
<dbReference type="InterPro" id="IPR015510">
    <property type="entry name" value="PGRP"/>
</dbReference>
<dbReference type="InterPro" id="IPR036505">
    <property type="entry name" value="Amidase/PGRP_sf"/>
</dbReference>
<dbReference type="OrthoDB" id="10001926at2759"/>
<evidence type="ECO:0000313" key="7">
    <source>
        <dbReference type="EMBL" id="CAG9805323.1"/>
    </source>
</evidence>
<keyword evidence="4" id="KW-0812">Transmembrane</keyword>
<dbReference type="SMART" id="SM00644">
    <property type="entry name" value="Ami_2"/>
    <property type="match status" value="1"/>
</dbReference>
<evidence type="ECO:0000256" key="4">
    <source>
        <dbReference type="SAM" id="Phobius"/>
    </source>
</evidence>
<reference evidence="7" key="2">
    <citation type="submission" date="2022-10" db="EMBL/GenBank/DDBJ databases">
        <authorList>
            <consortium name="ENA_rothamsted_submissions"/>
            <consortium name="culmorum"/>
            <person name="King R."/>
        </authorList>
    </citation>
    <scope>NUCLEOTIDE SEQUENCE</scope>
</reference>
<evidence type="ECO:0008006" key="9">
    <source>
        <dbReference type="Google" id="ProtNLM"/>
    </source>
</evidence>
<accession>A0A9N9RXC3</accession>
<organism evidence="7 8">
    <name type="scientific">Chironomus riparius</name>
    <dbReference type="NCBI Taxonomy" id="315576"/>
    <lineage>
        <taxon>Eukaryota</taxon>
        <taxon>Metazoa</taxon>
        <taxon>Ecdysozoa</taxon>
        <taxon>Arthropoda</taxon>
        <taxon>Hexapoda</taxon>
        <taxon>Insecta</taxon>
        <taxon>Pterygota</taxon>
        <taxon>Neoptera</taxon>
        <taxon>Endopterygota</taxon>
        <taxon>Diptera</taxon>
        <taxon>Nematocera</taxon>
        <taxon>Chironomoidea</taxon>
        <taxon>Chironomidae</taxon>
        <taxon>Chironominae</taxon>
        <taxon>Chironomus</taxon>
    </lineage>
</organism>
<evidence type="ECO:0000259" key="6">
    <source>
        <dbReference type="SMART" id="SM00701"/>
    </source>
</evidence>
<dbReference type="AlphaFoldDB" id="A0A9N9RXC3"/>
<dbReference type="InterPro" id="IPR006619">
    <property type="entry name" value="PGRP_domain_met/bac"/>
</dbReference>
<dbReference type="PANTHER" id="PTHR11022:SF74">
    <property type="entry name" value="PEPTIDOGLYCAN-RECOGNITION PROTEIN SA"/>
    <property type="match status" value="1"/>
</dbReference>
<dbReference type="Proteomes" id="UP001153620">
    <property type="component" value="Chromosome 2"/>
</dbReference>
<dbReference type="GO" id="GO:0008270">
    <property type="term" value="F:zinc ion binding"/>
    <property type="evidence" value="ECO:0007669"/>
    <property type="project" value="InterPro"/>
</dbReference>
<feature type="domain" description="Peptidoglycan recognition protein family" evidence="6">
    <location>
        <begin position="700"/>
        <end position="835"/>
    </location>
</feature>
<dbReference type="SMART" id="SM00701">
    <property type="entry name" value="PGRP"/>
    <property type="match status" value="3"/>
</dbReference>
<proteinExistence type="inferred from homology"/>
<evidence type="ECO:0000259" key="5">
    <source>
        <dbReference type="SMART" id="SM00644"/>
    </source>
</evidence>
<evidence type="ECO:0000256" key="3">
    <source>
        <dbReference type="ARBA" id="ARBA00022859"/>
    </source>
</evidence>
<dbReference type="GO" id="GO:0008745">
    <property type="term" value="F:N-acetylmuramoyl-L-alanine amidase activity"/>
    <property type="evidence" value="ECO:0007669"/>
    <property type="project" value="InterPro"/>
</dbReference>
<dbReference type="SUPFAM" id="SSF55846">
    <property type="entry name" value="N-acetylmuramoyl-L-alanine amidase-like"/>
    <property type="match status" value="3"/>
</dbReference>
<feature type="domain" description="Peptidoglycan recognition protein family" evidence="6">
    <location>
        <begin position="446"/>
        <end position="571"/>
    </location>
</feature>
<evidence type="ECO:0000256" key="2">
    <source>
        <dbReference type="ARBA" id="ARBA00022588"/>
    </source>
</evidence>
<dbReference type="Gene3D" id="3.40.80.10">
    <property type="entry name" value="Peptidoglycan recognition protein-like"/>
    <property type="match status" value="3"/>
</dbReference>
<keyword evidence="2" id="KW-0399">Innate immunity</keyword>